<dbReference type="GeneID" id="29774121"/>
<dbReference type="InterPro" id="IPR008602">
    <property type="entry name" value="Duffy-antigen-binding"/>
</dbReference>
<dbReference type="KEGG" id="pgab:PGSY75_0039200"/>
<dbReference type="Pfam" id="PF05424">
    <property type="entry name" value="Duffy_binding"/>
    <property type="match status" value="1"/>
</dbReference>
<sequence length="310" mass="36178">DRDTFKEYLLHDAYNEGKQLWNLYSSDEQKALDAMKYSFADYGDIVKGDDMMNDLDRVQKQLSSIFKQNGSVTGTESDNRKQWWEKNKQKVWNVMMCHYNGKEKTDTECPKHDDIDDDPQFLRWLTEWAQLFCYEKVDEAKTIVKQCIEKDKIQKATKISEIGDKKCQQLLKKYKHWYKSRNQQWEGLKDAYKNYKTNNVSSGSGKLPSEADAEKYLKKKCPKCDCNYDDLQKISKYQNQQEQLLKELTKQAKYDTIDPKNTPLYKFLTLGGLAPTIIENAFKTTAGIIDKGIEYGPQAVDIAKDVLKKL</sequence>
<feature type="non-terminal residue" evidence="2">
    <location>
        <position position="1"/>
    </location>
</feature>
<dbReference type="GO" id="GO:0046789">
    <property type="term" value="F:host cell surface receptor binding"/>
    <property type="evidence" value="ECO:0007669"/>
    <property type="project" value="InterPro"/>
</dbReference>
<dbReference type="SUPFAM" id="SSF140924">
    <property type="entry name" value="Duffy binding domain-like"/>
    <property type="match status" value="1"/>
</dbReference>
<evidence type="ECO:0000313" key="2">
    <source>
        <dbReference type="EMBL" id="ALJ75568.1"/>
    </source>
</evidence>
<proteinExistence type="predicted"/>
<accession>A0A0P0HIP7</accession>
<dbReference type="GO" id="GO:0016020">
    <property type="term" value="C:membrane"/>
    <property type="evidence" value="ECO:0007669"/>
    <property type="project" value="InterPro"/>
</dbReference>
<dbReference type="VEuPathDB" id="PlasmoDB:PGABG01_0009400"/>
<dbReference type="AlphaFoldDB" id="A0A0P0HIP7"/>
<organism evidence="2">
    <name type="scientific">Plasmodium gaboni</name>
    <dbReference type="NCBI Taxonomy" id="647221"/>
    <lineage>
        <taxon>Eukaryota</taxon>
        <taxon>Sar</taxon>
        <taxon>Alveolata</taxon>
        <taxon>Apicomplexa</taxon>
        <taxon>Aconoidasida</taxon>
        <taxon>Haemosporida</taxon>
        <taxon>Plasmodiidae</taxon>
        <taxon>Plasmodium</taxon>
        <taxon>Plasmodium (Laverania)</taxon>
    </lineage>
</organism>
<dbReference type="Gene3D" id="1.20.58.830">
    <property type="match status" value="1"/>
</dbReference>
<feature type="domain" description="Duffy-antigen binding" evidence="1">
    <location>
        <begin position="5"/>
        <end position="113"/>
    </location>
</feature>
<dbReference type="Proteomes" id="UP000076004">
    <property type="component" value="Unassembled WGS sequence"/>
</dbReference>
<evidence type="ECO:0000313" key="3">
    <source>
        <dbReference type="EMBL" id="KYN93001.1"/>
    </source>
</evidence>
<dbReference type="InterPro" id="IPR042202">
    <property type="entry name" value="Duffy-ag-bd_sf"/>
</dbReference>
<name>A0A0P0HIP7_9APIC</name>
<evidence type="ECO:0000259" key="1">
    <source>
        <dbReference type="Pfam" id="PF05424"/>
    </source>
</evidence>
<gene>
    <name evidence="3" type="ORF">PGSY75_0039200</name>
</gene>
<dbReference type="RefSeq" id="XP_018638709.1">
    <property type="nucleotide sequence ID" value="XM_018783509.1"/>
</dbReference>
<protein>
    <submittedName>
        <fullName evidence="2 3">EMP1-like protein</fullName>
    </submittedName>
</protein>
<feature type="non-terminal residue" evidence="2">
    <location>
        <position position="310"/>
    </location>
</feature>
<evidence type="ECO:0000313" key="4">
    <source>
        <dbReference type="Proteomes" id="UP000076004"/>
    </source>
</evidence>
<dbReference type="EMBL" id="LVLB01000390">
    <property type="protein sequence ID" value="KYN93001.1"/>
    <property type="molecule type" value="Genomic_DNA"/>
</dbReference>
<reference evidence="2" key="1">
    <citation type="journal article" date="2015" name="Nat. Commun.">
        <title>Ape parasite origins of human malaria virulence genes.</title>
        <authorList>
            <person name="Larremore D.B."/>
            <person name="Sundararaman S.A."/>
            <person name="Liu W."/>
            <person name="Proto W.R."/>
            <person name="Clauset A."/>
            <person name="Loy D.E."/>
            <person name="Speede S."/>
            <person name="Plenderleith L.J."/>
            <person name="Sharp P.M."/>
            <person name="Hahn B.H."/>
            <person name="Rayner J.C."/>
            <person name="Buckee C.O."/>
        </authorList>
    </citation>
    <scope>NUCLEOTIDE SEQUENCE</scope>
    <source>
        <strain evidence="2">SY75pte</strain>
    </source>
</reference>
<reference evidence="3 4" key="2">
    <citation type="journal article" date="2016" name="Nat. Commun.">
        <title>Genomes of cryptic chimpanzee Plasmodium species reveal key evolutionary events leading to human malaria.</title>
        <authorList>
            <person name="Sundararaman S.A."/>
            <person name="Plenderleith L.J."/>
            <person name="Liu W."/>
            <person name="Loy D.E."/>
            <person name="Learn G.H."/>
            <person name="Li Y."/>
            <person name="Shaw K.S."/>
            <person name="Ayouba A."/>
            <person name="Peeters M."/>
            <person name="Speede S."/>
            <person name="Shaw G.M."/>
            <person name="Bushman F.D."/>
            <person name="Brisson D."/>
            <person name="Rayner J.C."/>
            <person name="Sharp P.M."/>
            <person name="Hahn B.H."/>
        </authorList>
    </citation>
    <scope>NUCLEOTIDE SEQUENCE [LARGE SCALE GENOMIC DNA]</scope>
    <source>
        <strain evidence="3 4">SY75</strain>
    </source>
</reference>
<dbReference type="VEuPathDB" id="PlasmoDB:PGSY75_0039200"/>
<dbReference type="Gene3D" id="1.20.1310.20">
    <property type="entry name" value="Duffy-antigen binding domain"/>
    <property type="match status" value="1"/>
</dbReference>
<dbReference type="EMBL" id="KP879248">
    <property type="protein sequence ID" value="ALJ75568.1"/>
    <property type="molecule type" value="Genomic_DNA"/>
</dbReference>